<protein>
    <recommendedName>
        <fullName evidence="3">Class IIb bacteriocin, lactobin A/cerein 7B family</fullName>
    </recommendedName>
</protein>
<proteinExistence type="predicted"/>
<dbReference type="RefSeq" id="WP_381501584.1">
    <property type="nucleotide sequence ID" value="NZ_JBHUOM010000007.1"/>
</dbReference>
<sequence>MTNIALENYEVVEMNNEEVTEVEAGGLWGVVCKCVAYGLAAAAVYADSQGW</sequence>
<evidence type="ECO:0000313" key="2">
    <source>
        <dbReference type="Proteomes" id="UP001597512"/>
    </source>
</evidence>
<name>A0ABW6AHC4_9BACT</name>
<accession>A0ABW6AHC4</accession>
<reference evidence="2" key="1">
    <citation type="journal article" date="2019" name="Int. J. Syst. Evol. Microbiol.">
        <title>The Global Catalogue of Microorganisms (GCM) 10K type strain sequencing project: providing services to taxonomists for standard genome sequencing and annotation.</title>
        <authorList>
            <consortium name="The Broad Institute Genomics Platform"/>
            <consortium name="The Broad Institute Genome Sequencing Center for Infectious Disease"/>
            <person name="Wu L."/>
            <person name="Ma J."/>
        </authorList>
    </citation>
    <scope>NUCLEOTIDE SEQUENCE [LARGE SCALE GENOMIC DNA]</scope>
    <source>
        <strain evidence="2">KCTC 52490</strain>
    </source>
</reference>
<dbReference type="Proteomes" id="UP001597512">
    <property type="component" value="Unassembled WGS sequence"/>
</dbReference>
<keyword evidence="2" id="KW-1185">Reference proteome</keyword>
<evidence type="ECO:0000313" key="1">
    <source>
        <dbReference type="EMBL" id="MFD2934830.1"/>
    </source>
</evidence>
<dbReference type="EMBL" id="JBHUOM010000007">
    <property type="protein sequence ID" value="MFD2934830.1"/>
    <property type="molecule type" value="Genomic_DNA"/>
</dbReference>
<comment type="caution">
    <text evidence="1">The sequence shown here is derived from an EMBL/GenBank/DDBJ whole genome shotgun (WGS) entry which is preliminary data.</text>
</comment>
<evidence type="ECO:0008006" key="3">
    <source>
        <dbReference type="Google" id="ProtNLM"/>
    </source>
</evidence>
<organism evidence="1 2">
    <name type="scientific">Spirosoma flavum</name>
    <dbReference type="NCBI Taxonomy" id="2048557"/>
    <lineage>
        <taxon>Bacteria</taxon>
        <taxon>Pseudomonadati</taxon>
        <taxon>Bacteroidota</taxon>
        <taxon>Cytophagia</taxon>
        <taxon>Cytophagales</taxon>
        <taxon>Cytophagaceae</taxon>
        <taxon>Spirosoma</taxon>
    </lineage>
</organism>
<gene>
    <name evidence="1" type="ORF">ACFS25_13630</name>
</gene>